<dbReference type="Proteomes" id="UP000264002">
    <property type="component" value="Unassembled WGS sequence"/>
</dbReference>
<dbReference type="OrthoDB" id="9790976at2"/>
<dbReference type="InterPro" id="IPR003667">
    <property type="entry name" value="NqrDE/RnfAE"/>
</dbReference>
<evidence type="ECO:0000256" key="6">
    <source>
        <dbReference type="ARBA" id="ARBA00022989"/>
    </source>
</evidence>
<reference evidence="10" key="1">
    <citation type="submission" date="2018-08" db="EMBL/GenBank/DDBJ databases">
        <authorList>
            <person name="Grouzdev D.S."/>
            <person name="Krutkina M.S."/>
        </authorList>
    </citation>
    <scope>NUCLEOTIDE SEQUENCE [LARGE SCALE GENOMIC DNA]</scope>
    <source>
        <strain evidence="10">4-11</strain>
    </source>
</reference>
<name>A0A372MFV8_9SPIR</name>
<dbReference type="PIRSF" id="PIRSF006102">
    <property type="entry name" value="NQR_DE"/>
    <property type="match status" value="1"/>
</dbReference>
<evidence type="ECO:0000256" key="5">
    <source>
        <dbReference type="ARBA" id="ARBA00022982"/>
    </source>
</evidence>
<dbReference type="HAMAP" id="MF_00478">
    <property type="entry name" value="RsxE_RnfE"/>
    <property type="match status" value="1"/>
</dbReference>
<dbReference type="PANTHER" id="PTHR30586:SF0">
    <property type="entry name" value="ION-TRANSLOCATING OXIDOREDUCTASE COMPLEX SUBUNIT E"/>
    <property type="match status" value="1"/>
</dbReference>
<dbReference type="AlphaFoldDB" id="A0A372MFV8"/>
<evidence type="ECO:0000256" key="2">
    <source>
        <dbReference type="ARBA" id="ARBA00022448"/>
    </source>
</evidence>
<comment type="function">
    <text evidence="8">Part of a membrane-bound complex that couples electron transfer with translocation of ions across the membrane.</text>
</comment>
<keyword evidence="3 8" id="KW-0812">Transmembrane</keyword>
<feature type="transmembrane region" description="Helical" evidence="8">
    <location>
        <begin position="178"/>
        <end position="198"/>
    </location>
</feature>
<evidence type="ECO:0000313" key="9">
    <source>
        <dbReference type="EMBL" id="RFU94667.1"/>
    </source>
</evidence>
<evidence type="ECO:0000256" key="8">
    <source>
        <dbReference type="HAMAP-Rule" id="MF_00478"/>
    </source>
</evidence>
<evidence type="ECO:0000256" key="3">
    <source>
        <dbReference type="ARBA" id="ARBA00022692"/>
    </source>
</evidence>
<dbReference type="NCBIfam" id="TIGR01948">
    <property type="entry name" value="rnfE"/>
    <property type="match status" value="1"/>
</dbReference>
<dbReference type="GO" id="GO:0005886">
    <property type="term" value="C:plasma membrane"/>
    <property type="evidence" value="ECO:0007669"/>
    <property type="project" value="UniProtKB-SubCell"/>
</dbReference>
<evidence type="ECO:0000256" key="1">
    <source>
        <dbReference type="ARBA" id="ARBA00004127"/>
    </source>
</evidence>
<feature type="transmembrane region" description="Helical" evidence="8">
    <location>
        <begin position="96"/>
        <end position="114"/>
    </location>
</feature>
<comment type="subcellular location">
    <subcellularLocation>
        <location evidence="8">Cell membrane</location>
        <topology evidence="8">Multi-pass membrane protein</topology>
    </subcellularLocation>
    <subcellularLocation>
        <location evidence="1">Endomembrane system</location>
        <topology evidence="1">Multi-pass membrane protein</topology>
    </subcellularLocation>
</comment>
<sequence length="208" mass="22574">MSKMKELSKGLFKDNPIFVLMLGLCPVLGVSTQVSNAIGMSAGVMFVLLFSNMIISALRKIIPASIHIPAYIVVIASLVSFIQMVMHAYVPSVYNALGVYLPLIVVNCIILGRAEAFASKNTVVDSMLDAIGMSIGFALGLTLIALIRELFGSGTITLFPMGNFSGVINIPWFYDNPIRVFSLAPGALLIMGFLKAFFDWNSSRKKDK</sequence>
<dbReference type="RefSeq" id="WP_117330701.1">
    <property type="nucleotide sequence ID" value="NZ_QUWK01000008.1"/>
</dbReference>
<comment type="caution">
    <text evidence="9">The sequence shown here is derived from an EMBL/GenBank/DDBJ whole genome shotgun (WGS) entry which is preliminary data.</text>
</comment>
<feature type="transmembrane region" description="Helical" evidence="8">
    <location>
        <begin position="126"/>
        <end position="147"/>
    </location>
</feature>
<organism evidence="9 10">
    <name type="scientific">Sphaerochaeta halotolerans</name>
    <dbReference type="NCBI Taxonomy" id="2293840"/>
    <lineage>
        <taxon>Bacteria</taxon>
        <taxon>Pseudomonadati</taxon>
        <taxon>Spirochaetota</taxon>
        <taxon>Spirochaetia</taxon>
        <taxon>Spirochaetales</taxon>
        <taxon>Sphaerochaetaceae</taxon>
        <taxon>Sphaerochaeta</taxon>
    </lineage>
</organism>
<keyword evidence="7 8" id="KW-0472">Membrane</keyword>
<evidence type="ECO:0000313" key="10">
    <source>
        <dbReference type="Proteomes" id="UP000264002"/>
    </source>
</evidence>
<dbReference type="PANTHER" id="PTHR30586">
    <property type="entry name" value="ELECTRON TRANSPORT COMPLEX PROTEIN RNFE"/>
    <property type="match status" value="1"/>
</dbReference>
<dbReference type="Pfam" id="PF02508">
    <property type="entry name" value="Rnf-Nqr"/>
    <property type="match status" value="1"/>
</dbReference>
<keyword evidence="8" id="KW-1003">Cell membrane</keyword>
<protein>
    <recommendedName>
        <fullName evidence="8">Ion-translocating oxidoreductase complex subunit E</fullName>
        <ecNumber evidence="8">7.-.-.-</ecNumber>
    </recommendedName>
    <alternativeName>
        <fullName evidence="8">Rnf electron transport complex subunit E</fullName>
    </alternativeName>
</protein>
<proteinExistence type="inferred from homology"/>
<keyword evidence="10" id="KW-1185">Reference proteome</keyword>
<comment type="similarity">
    <text evidence="8">Belongs to the NqrDE/RnfAE family.</text>
</comment>
<keyword evidence="6 8" id="KW-1133">Transmembrane helix</keyword>
<evidence type="ECO:0000256" key="7">
    <source>
        <dbReference type="ARBA" id="ARBA00023136"/>
    </source>
</evidence>
<dbReference type="InterPro" id="IPR010968">
    <property type="entry name" value="RnfE"/>
</dbReference>
<accession>A0A372MFV8</accession>
<keyword evidence="4 8" id="KW-1278">Translocase</keyword>
<dbReference type="GO" id="GO:0022900">
    <property type="term" value="P:electron transport chain"/>
    <property type="evidence" value="ECO:0007669"/>
    <property type="project" value="UniProtKB-UniRule"/>
</dbReference>
<feature type="transmembrane region" description="Helical" evidence="8">
    <location>
        <begin position="39"/>
        <end position="58"/>
    </location>
</feature>
<dbReference type="NCBIfam" id="NF009070">
    <property type="entry name" value="PRK12405.1"/>
    <property type="match status" value="1"/>
</dbReference>
<dbReference type="GO" id="GO:0012505">
    <property type="term" value="C:endomembrane system"/>
    <property type="evidence" value="ECO:0007669"/>
    <property type="project" value="UniProtKB-SubCell"/>
</dbReference>
<keyword evidence="5 8" id="KW-0249">Electron transport</keyword>
<dbReference type="EC" id="7.-.-.-" evidence="8"/>
<evidence type="ECO:0000256" key="4">
    <source>
        <dbReference type="ARBA" id="ARBA00022967"/>
    </source>
</evidence>
<comment type="subunit">
    <text evidence="8">The complex is composed of six subunits: RnfA, RnfB, RnfC, RnfD, RnfE and RnfG.</text>
</comment>
<gene>
    <name evidence="8" type="primary">rnfE</name>
    <name evidence="9" type="ORF">DYP60_09170</name>
</gene>
<dbReference type="EMBL" id="QUWK01000008">
    <property type="protein sequence ID" value="RFU94667.1"/>
    <property type="molecule type" value="Genomic_DNA"/>
</dbReference>
<keyword evidence="2 8" id="KW-0813">Transport</keyword>
<feature type="transmembrane region" description="Helical" evidence="8">
    <location>
        <begin position="70"/>
        <end position="90"/>
    </location>
</feature>
<reference evidence="9 10" key="2">
    <citation type="submission" date="2018-09" db="EMBL/GenBank/DDBJ databases">
        <title>Genome of Sphaerochaeta halotolerans strain 4-11.</title>
        <authorList>
            <person name="Nazina T.N."/>
            <person name="Sokolova D.S."/>
        </authorList>
    </citation>
    <scope>NUCLEOTIDE SEQUENCE [LARGE SCALE GENOMIC DNA]</scope>
    <source>
        <strain evidence="9 10">4-11</strain>
    </source>
</reference>